<evidence type="ECO:0000313" key="2">
    <source>
        <dbReference type="EMBL" id="GAA4975492.1"/>
    </source>
</evidence>
<dbReference type="SUPFAM" id="SSF81301">
    <property type="entry name" value="Nucleotidyltransferase"/>
    <property type="match status" value="1"/>
</dbReference>
<feature type="domain" description="Polymerase nucleotidyl transferase" evidence="1">
    <location>
        <begin position="18"/>
        <end position="53"/>
    </location>
</feature>
<comment type="caution">
    <text evidence="2">The sequence shown here is derived from an EMBL/GenBank/DDBJ whole genome shotgun (WGS) entry which is preliminary data.</text>
</comment>
<dbReference type="Pfam" id="PF01909">
    <property type="entry name" value="NTP_transf_2"/>
    <property type="match status" value="1"/>
</dbReference>
<protein>
    <submittedName>
        <fullName evidence="2">Nucleotidyltransferase domain-containing protein</fullName>
    </submittedName>
</protein>
<dbReference type="RefSeq" id="WP_345711896.1">
    <property type="nucleotide sequence ID" value="NZ_BAABIL010000205.1"/>
</dbReference>
<accession>A0ABP9HPT7</accession>
<organism evidence="2 3">
    <name type="scientific">Kineococcus glutinatus</name>
    <dbReference type="NCBI Taxonomy" id="1070872"/>
    <lineage>
        <taxon>Bacteria</taxon>
        <taxon>Bacillati</taxon>
        <taxon>Actinomycetota</taxon>
        <taxon>Actinomycetes</taxon>
        <taxon>Kineosporiales</taxon>
        <taxon>Kineosporiaceae</taxon>
        <taxon>Kineococcus</taxon>
    </lineage>
</organism>
<dbReference type="InterPro" id="IPR002934">
    <property type="entry name" value="Polymerase_NTP_transf_dom"/>
</dbReference>
<dbReference type="InterPro" id="IPR043519">
    <property type="entry name" value="NT_sf"/>
</dbReference>
<sequence length="231" mass="24928">MDPVLAARAVVDGRYPEAVAAVLAGSSARGEATPTSDLDIVVLLEGSGRSFRETLLHQGQVVEVFAYTGDEVRRWWDIDATAGRCTLAHMCASGMLLHGGQTGQRVQHDARAFLAAGPPPVSDEELMVRRYRLTGAVDDLRDAGDPGERQMIAAAVLLEAAELHLITQRQWRGQGKWLLRRLRAAAPALAERLLQAHHHVTSTGDAQPMVDAVEGVLLDSGGRLAQGYRRG</sequence>
<dbReference type="Gene3D" id="3.30.460.10">
    <property type="entry name" value="Beta Polymerase, domain 2"/>
    <property type="match status" value="1"/>
</dbReference>
<keyword evidence="3" id="KW-1185">Reference proteome</keyword>
<name>A0ABP9HPT7_9ACTN</name>
<dbReference type="CDD" id="cd05403">
    <property type="entry name" value="NT_KNTase_like"/>
    <property type="match status" value="1"/>
</dbReference>
<reference evidence="3" key="1">
    <citation type="journal article" date="2019" name="Int. J. Syst. Evol. Microbiol.">
        <title>The Global Catalogue of Microorganisms (GCM) 10K type strain sequencing project: providing services to taxonomists for standard genome sequencing and annotation.</title>
        <authorList>
            <consortium name="The Broad Institute Genomics Platform"/>
            <consortium name="The Broad Institute Genome Sequencing Center for Infectious Disease"/>
            <person name="Wu L."/>
            <person name="Ma J."/>
        </authorList>
    </citation>
    <scope>NUCLEOTIDE SEQUENCE [LARGE SCALE GENOMIC DNA]</scope>
    <source>
        <strain evidence="3">JCM 18126</strain>
    </source>
</reference>
<evidence type="ECO:0000259" key="1">
    <source>
        <dbReference type="Pfam" id="PF01909"/>
    </source>
</evidence>
<dbReference type="Proteomes" id="UP001501195">
    <property type="component" value="Unassembled WGS sequence"/>
</dbReference>
<dbReference type="EMBL" id="BAABIL010000205">
    <property type="protein sequence ID" value="GAA4975492.1"/>
    <property type="molecule type" value="Genomic_DNA"/>
</dbReference>
<gene>
    <name evidence="2" type="ORF">GCM10023225_15730</name>
</gene>
<proteinExistence type="predicted"/>
<evidence type="ECO:0000313" key="3">
    <source>
        <dbReference type="Proteomes" id="UP001501195"/>
    </source>
</evidence>